<reference evidence="2" key="2">
    <citation type="submission" date="2023-05" db="EMBL/GenBank/DDBJ databases">
        <authorList>
            <consortium name="Lawrence Berkeley National Laboratory"/>
            <person name="Steindorff A."/>
            <person name="Hensen N."/>
            <person name="Bonometti L."/>
            <person name="Westerberg I."/>
            <person name="Brannstrom I.O."/>
            <person name="Guillou S."/>
            <person name="Cros-Aarteil S."/>
            <person name="Calhoun S."/>
            <person name="Haridas S."/>
            <person name="Kuo A."/>
            <person name="Mondo S."/>
            <person name="Pangilinan J."/>
            <person name="Riley R."/>
            <person name="Labutti K."/>
            <person name="Andreopoulos B."/>
            <person name="Lipzen A."/>
            <person name="Chen C."/>
            <person name="Yanf M."/>
            <person name="Daum C."/>
            <person name="Ng V."/>
            <person name="Clum A."/>
            <person name="Ohm R."/>
            <person name="Martin F."/>
            <person name="Silar P."/>
            <person name="Natvig D."/>
            <person name="Lalanne C."/>
            <person name="Gautier V."/>
            <person name="Ament-Velasquez S.L."/>
            <person name="Kruys A."/>
            <person name="Hutchinson M.I."/>
            <person name="Powell A.J."/>
            <person name="Barry K."/>
            <person name="Miller A.N."/>
            <person name="Grigoriev I.V."/>
            <person name="Debuchy R."/>
            <person name="Gladieux P."/>
            <person name="Thoren M.H."/>
            <person name="Johannesson H."/>
        </authorList>
    </citation>
    <scope>NUCLEOTIDE SEQUENCE</scope>
    <source>
        <strain evidence="2">CBS 731.68</strain>
    </source>
</reference>
<name>A0AAN6Z8J9_9PEZI</name>
<dbReference type="GeneID" id="87828738"/>
<keyword evidence="3" id="KW-1185">Reference proteome</keyword>
<dbReference type="AlphaFoldDB" id="A0AAN6Z8J9"/>
<organism evidence="2 3">
    <name type="scientific">Parathielavia appendiculata</name>
    <dbReference type="NCBI Taxonomy" id="2587402"/>
    <lineage>
        <taxon>Eukaryota</taxon>
        <taxon>Fungi</taxon>
        <taxon>Dikarya</taxon>
        <taxon>Ascomycota</taxon>
        <taxon>Pezizomycotina</taxon>
        <taxon>Sordariomycetes</taxon>
        <taxon>Sordariomycetidae</taxon>
        <taxon>Sordariales</taxon>
        <taxon>Chaetomiaceae</taxon>
        <taxon>Parathielavia</taxon>
    </lineage>
</organism>
<dbReference type="EMBL" id="MU853223">
    <property type="protein sequence ID" value="KAK4129770.1"/>
    <property type="molecule type" value="Genomic_DNA"/>
</dbReference>
<accession>A0AAN6Z8J9</accession>
<comment type="caution">
    <text evidence="2">The sequence shown here is derived from an EMBL/GenBank/DDBJ whole genome shotgun (WGS) entry which is preliminary data.</text>
</comment>
<feature type="signal peptide" evidence="1">
    <location>
        <begin position="1"/>
        <end position="20"/>
    </location>
</feature>
<evidence type="ECO:0000313" key="3">
    <source>
        <dbReference type="Proteomes" id="UP001302602"/>
    </source>
</evidence>
<evidence type="ECO:0008006" key="4">
    <source>
        <dbReference type="Google" id="ProtNLM"/>
    </source>
</evidence>
<sequence>MGRISLFSLVLGALALPALAHPSPGIKRDAPNAIHITPGPGLPTLESLGLTPEQLYKMTVDYLAEDNGTPSGPGPGLAKRWTDTCHTADYQGYGPDGRMIAPDGRMLRPAGLQNLAACNIYLQRLDTTRCVVGPIGGEATFMCTANSFAGEPPAYIAGWGLGSIGGYVSSYCRDVAAAVYRVGTACPYYCKSGKCGKSAVMAAQGNGDLIVEIAGY</sequence>
<dbReference type="Proteomes" id="UP001302602">
    <property type="component" value="Unassembled WGS sequence"/>
</dbReference>
<evidence type="ECO:0000313" key="2">
    <source>
        <dbReference type="EMBL" id="KAK4129770.1"/>
    </source>
</evidence>
<gene>
    <name evidence="2" type="ORF">N657DRAFT_640434</name>
</gene>
<evidence type="ECO:0000256" key="1">
    <source>
        <dbReference type="SAM" id="SignalP"/>
    </source>
</evidence>
<keyword evidence="1" id="KW-0732">Signal</keyword>
<proteinExistence type="predicted"/>
<feature type="chain" id="PRO_5043056005" description="Secreted protein" evidence="1">
    <location>
        <begin position="21"/>
        <end position="216"/>
    </location>
</feature>
<reference evidence="2" key="1">
    <citation type="journal article" date="2023" name="Mol. Phylogenet. Evol.">
        <title>Genome-scale phylogeny and comparative genomics of the fungal order Sordariales.</title>
        <authorList>
            <person name="Hensen N."/>
            <person name="Bonometti L."/>
            <person name="Westerberg I."/>
            <person name="Brannstrom I.O."/>
            <person name="Guillou S."/>
            <person name="Cros-Aarteil S."/>
            <person name="Calhoun S."/>
            <person name="Haridas S."/>
            <person name="Kuo A."/>
            <person name="Mondo S."/>
            <person name="Pangilinan J."/>
            <person name="Riley R."/>
            <person name="LaButti K."/>
            <person name="Andreopoulos B."/>
            <person name="Lipzen A."/>
            <person name="Chen C."/>
            <person name="Yan M."/>
            <person name="Daum C."/>
            <person name="Ng V."/>
            <person name="Clum A."/>
            <person name="Steindorff A."/>
            <person name="Ohm R.A."/>
            <person name="Martin F."/>
            <person name="Silar P."/>
            <person name="Natvig D.O."/>
            <person name="Lalanne C."/>
            <person name="Gautier V."/>
            <person name="Ament-Velasquez S.L."/>
            <person name="Kruys A."/>
            <person name="Hutchinson M.I."/>
            <person name="Powell A.J."/>
            <person name="Barry K."/>
            <person name="Miller A.N."/>
            <person name="Grigoriev I.V."/>
            <person name="Debuchy R."/>
            <person name="Gladieux P."/>
            <person name="Hiltunen Thoren M."/>
            <person name="Johannesson H."/>
        </authorList>
    </citation>
    <scope>NUCLEOTIDE SEQUENCE</scope>
    <source>
        <strain evidence="2">CBS 731.68</strain>
    </source>
</reference>
<dbReference type="RefSeq" id="XP_062653541.1">
    <property type="nucleotide sequence ID" value="XM_062791969.1"/>
</dbReference>
<protein>
    <recommendedName>
        <fullName evidence="4">Secreted protein</fullName>
    </recommendedName>
</protein>